<dbReference type="GO" id="GO:0005524">
    <property type="term" value="F:ATP binding"/>
    <property type="evidence" value="ECO:0007669"/>
    <property type="project" value="UniProtKB-KW"/>
</dbReference>
<dbReference type="InterPro" id="IPR050108">
    <property type="entry name" value="CDK"/>
</dbReference>
<proteinExistence type="inferred from homology"/>
<evidence type="ECO:0000256" key="4">
    <source>
        <dbReference type="ARBA" id="ARBA00022741"/>
    </source>
</evidence>
<dbReference type="InterPro" id="IPR011009">
    <property type="entry name" value="Kinase-like_dom_sf"/>
</dbReference>
<accession>A0ABD3E8S5</accession>
<dbReference type="PROSITE" id="PS50011">
    <property type="entry name" value="PROTEIN_KINASE_DOM"/>
    <property type="match status" value="1"/>
</dbReference>
<dbReference type="SUPFAM" id="SSF56112">
    <property type="entry name" value="Protein kinase-like (PK-like)"/>
    <property type="match status" value="1"/>
</dbReference>
<dbReference type="Gene3D" id="3.30.200.20">
    <property type="entry name" value="Phosphorylase Kinase, domain 1"/>
    <property type="match status" value="1"/>
</dbReference>
<dbReference type="AlphaFoldDB" id="A0ABD3E8S5"/>
<protein>
    <recommendedName>
        <fullName evidence="7">Protein kinase domain-containing protein</fullName>
    </recommendedName>
</protein>
<dbReference type="EMBL" id="JAVIJP010000007">
    <property type="protein sequence ID" value="KAL3650858.1"/>
    <property type="molecule type" value="Genomic_DNA"/>
</dbReference>
<dbReference type="Pfam" id="PF00069">
    <property type="entry name" value="Pkinase"/>
    <property type="match status" value="1"/>
</dbReference>
<comment type="similarity">
    <text evidence="1">Belongs to the protein kinase superfamily. CMGC Ser/Thr protein kinase family. CDC2/CDKX subfamily.</text>
</comment>
<keyword evidence="9" id="KW-1185">Reference proteome</keyword>
<evidence type="ECO:0000313" key="9">
    <source>
        <dbReference type="Proteomes" id="UP001632038"/>
    </source>
</evidence>
<keyword evidence="6" id="KW-0067">ATP-binding</keyword>
<dbReference type="PANTHER" id="PTHR24056:SF107">
    <property type="entry name" value="CYCLIN-DEPENDENT KINASE 11A-RELATED"/>
    <property type="match status" value="1"/>
</dbReference>
<sequence length="318" mass="36095">MATKTCFKYPSFFAGKKRAFKSKGKRGITIKKQPPLISGSIHDYECLERISSGSYGTVYRAQDKATGEIVAVKKEAEGFSKSTMAEIDMLRCLKHPRLVEFKKVVVDHNDVDDIGVYVVMEYLEYDLREYIFETSTFTLTEIKRLMRELLEGVRFLHRNTVMHRDLKPSNVLVNANGELKICDFGMSRQFPDESNPLCTPIVGTLWYRAPELLRGSCTSYSGAIDMWSVGCIMAEFFLGRVLFRGDSEIQQLGVINDMILGQPLDQLHDKFDAATSSNGGPVLTECGFDLLCRLLSYDPYNRISAQDALDHEWFDELN</sequence>
<dbReference type="PANTHER" id="PTHR24056">
    <property type="entry name" value="CELL DIVISION PROTEIN KINASE"/>
    <property type="match status" value="1"/>
</dbReference>
<dbReference type="PROSITE" id="PS00108">
    <property type="entry name" value="PROTEIN_KINASE_ST"/>
    <property type="match status" value="1"/>
</dbReference>
<dbReference type="InterPro" id="IPR000719">
    <property type="entry name" value="Prot_kinase_dom"/>
</dbReference>
<dbReference type="SMART" id="SM00220">
    <property type="entry name" value="S_TKc"/>
    <property type="match status" value="1"/>
</dbReference>
<evidence type="ECO:0000256" key="2">
    <source>
        <dbReference type="ARBA" id="ARBA00022527"/>
    </source>
</evidence>
<evidence type="ECO:0000256" key="5">
    <source>
        <dbReference type="ARBA" id="ARBA00022777"/>
    </source>
</evidence>
<dbReference type="Gene3D" id="1.10.510.10">
    <property type="entry name" value="Transferase(Phosphotransferase) domain 1"/>
    <property type="match status" value="1"/>
</dbReference>
<evidence type="ECO:0000313" key="8">
    <source>
        <dbReference type="EMBL" id="KAL3650858.1"/>
    </source>
</evidence>
<name>A0ABD3E8S5_9LAMI</name>
<keyword evidence="3" id="KW-0808">Transferase</keyword>
<evidence type="ECO:0000259" key="7">
    <source>
        <dbReference type="PROSITE" id="PS50011"/>
    </source>
</evidence>
<dbReference type="InterPro" id="IPR008271">
    <property type="entry name" value="Ser/Thr_kinase_AS"/>
</dbReference>
<reference evidence="9" key="1">
    <citation type="journal article" date="2024" name="IScience">
        <title>Strigolactones Initiate the Formation of Haustorium-like Structures in Castilleja.</title>
        <authorList>
            <person name="Buerger M."/>
            <person name="Peterson D."/>
            <person name="Chory J."/>
        </authorList>
    </citation>
    <scope>NUCLEOTIDE SEQUENCE [LARGE SCALE GENOMIC DNA]</scope>
</reference>
<feature type="domain" description="Protein kinase" evidence="7">
    <location>
        <begin position="44"/>
        <end position="314"/>
    </location>
</feature>
<keyword evidence="5" id="KW-0418">Kinase</keyword>
<keyword evidence="4" id="KW-0547">Nucleotide-binding</keyword>
<gene>
    <name evidence="8" type="ORF">CASFOL_007261</name>
</gene>
<evidence type="ECO:0000256" key="3">
    <source>
        <dbReference type="ARBA" id="ARBA00022679"/>
    </source>
</evidence>
<comment type="caution">
    <text evidence="8">The sequence shown here is derived from an EMBL/GenBank/DDBJ whole genome shotgun (WGS) entry which is preliminary data.</text>
</comment>
<dbReference type="FunFam" id="1.10.510.10:FF:000624">
    <property type="entry name" value="Mitogen-activated protein kinase"/>
    <property type="match status" value="1"/>
</dbReference>
<evidence type="ECO:0000256" key="1">
    <source>
        <dbReference type="ARBA" id="ARBA00006485"/>
    </source>
</evidence>
<evidence type="ECO:0000256" key="6">
    <source>
        <dbReference type="ARBA" id="ARBA00022840"/>
    </source>
</evidence>
<keyword evidence="2" id="KW-0723">Serine/threonine-protein kinase</keyword>
<organism evidence="8 9">
    <name type="scientific">Castilleja foliolosa</name>
    <dbReference type="NCBI Taxonomy" id="1961234"/>
    <lineage>
        <taxon>Eukaryota</taxon>
        <taxon>Viridiplantae</taxon>
        <taxon>Streptophyta</taxon>
        <taxon>Embryophyta</taxon>
        <taxon>Tracheophyta</taxon>
        <taxon>Spermatophyta</taxon>
        <taxon>Magnoliopsida</taxon>
        <taxon>eudicotyledons</taxon>
        <taxon>Gunneridae</taxon>
        <taxon>Pentapetalae</taxon>
        <taxon>asterids</taxon>
        <taxon>lamiids</taxon>
        <taxon>Lamiales</taxon>
        <taxon>Orobanchaceae</taxon>
        <taxon>Pedicularideae</taxon>
        <taxon>Castillejinae</taxon>
        <taxon>Castilleja</taxon>
    </lineage>
</organism>
<dbReference type="GO" id="GO:0004674">
    <property type="term" value="F:protein serine/threonine kinase activity"/>
    <property type="evidence" value="ECO:0007669"/>
    <property type="project" value="UniProtKB-KW"/>
</dbReference>
<dbReference type="Proteomes" id="UP001632038">
    <property type="component" value="Unassembled WGS sequence"/>
</dbReference>